<keyword evidence="8" id="KW-0393">Immunoglobulin domain</keyword>
<dbReference type="OMA" id="EPIRMPP"/>
<dbReference type="Proteomes" id="UP000261420">
    <property type="component" value="Unplaced"/>
</dbReference>
<keyword evidence="5 9" id="KW-0472">Membrane</keyword>
<accession>A0A3B4URT0</accession>
<dbReference type="STRING" id="41447.ENSSDUP00000021361"/>
<dbReference type="GO" id="GO:0042129">
    <property type="term" value="P:regulation of T cell proliferation"/>
    <property type="evidence" value="ECO:0007669"/>
    <property type="project" value="InterPro"/>
</dbReference>
<dbReference type="InterPro" id="IPR036179">
    <property type="entry name" value="Ig-like_dom_sf"/>
</dbReference>
<reference evidence="10" key="2">
    <citation type="submission" date="2025-09" db="UniProtKB">
        <authorList>
            <consortium name="Ensembl"/>
        </authorList>
    </citation>
    <scope>IDENTIFICATION</scope>
</reference>
<dbReference type="GO" id="GO:0050852">
    <property type="term" value="P:T cell receptor signaling pathway"/>
    <property type="evidence" value="ECO:0007669"/>
    <property type="project" value="TreeGrafter"/>
</dbReference>
<comment type="subcellular location">
    <subcellularLocation>
        <location evidence="1">Membrane</location>
        <topology evidence="1">Single-pass type I membrane protein</topology>
    </subcellularLocation>
</comment>
<evidence type="ECO:0000256" key="5">
    <source>
        <dbReference type="ARBA" id="ARBA00023136"/>
    </source>
</evidence>
<evidence type="ECO:0000313" key="11">
    <source>
        <dbReference type="Proteomes" id="UP000261420"/>
    </source>
</evidence>
<keyword evidence="4 9" id="KW-1133">Transmembrane helix</keyword>
<evidence type="ECO:0000256" key="2">
    <source>
        <dbReference type="ARBA" id="ARBA00022692"/>
    </source>
</evidence>
<dbReference type="GO" id="GO:0009897">
    <property type="term" value="C:external side of plasma membrane"/>
    <property type="evidence" value="ECO:0007669"/>
    <property type="project" value="TreeGrafter"/>
</dbReference>
<reference evidence="10" key="1">
    <citation type="submission" date="2025-08" db="UniProtKB">
        <authorList>
            <consortium name="Ensembl"/>
        </authorList>
    </citation>
    <scope>IDENTIFICATION</scope>
</reference>
<dbReference type="AlphaFoldDB" id="A0A3B4URT0"/>
<dbReference type="PANTHER" id="PTHR11494:SF8">
    <property type="entry name" value="CYTOTOXIC T-LYMPHOCYTE PROTEIN 4"/>
    <property type="match status" value="1"/>
</dbReference>
<evidence type="ECO:0000256" key="1">
    <source>
        <dbReference type="ARBA" id="ARBA00004479"/>
    </source>
</evidence>
<protein>
    <submittedName>
        <fullName evidence="10">Cytotoxic T-lymphocyte protein 4-like</fullName>
    </submittedName>
</protein>
<evidence type="ECO:0000256" key="3">
    <source>
        <dbReference type="ARBA" id="ARBA00022729"/>
    </source>
</evidence>
<dbReference type="SUPFAM" id="SSF48726">
    <property type="entry name" value="Immunoglobulin"/>
    <property type="match status" value="1"/>
</dbReference>
<keyword evidence="7" id="KW-0325">Glycoprotein</keyword>
<dbReference type="GeneTree" id="ENSGT00940000174369"/>
<evidence type="ECO:0000256" key="9">
    <source>
        <dbReference type="SAM" id="Phobius"/>
    </source>
</evidence>
<evidence type="ECO:0000256" key="7">
    <source>
        <dbReference type="ARBA" id="ARBA00023180"/>
    </source>
</evidence>
<proteinExistence type="predicted"/>
<dbReference type="Ensembl" id="ENSSDUT00000021754.1">
    <property type="protein sequence ID" value="ENSSDUP00000021361.1"/>
    <property type="gene ID" value="ENSSDUG00000015545.1"/>
</dbReference>
<keyword evidence="11" id="KW-1185">Reference proteome</keyword>
<evidence type="ECO:0000256" key="6">
    <source>
        <dbReference type="ARBA" id="ARBA00023157"/>
    </source>
</evidence>
<keyword evidence="6" id="KW-1015">Disulfide bond</keyword>
<organism evidence="10 11">
    <name type="scientific">Seriola dumerili</name>
    <name type="common">Greater amberjack</name>
    <name type="synonym">Caranx dumerili</name>
    <dbReference type="NCBI Taxonomy" id="41447"/>
    <lineage>
        <taxon>Eukaryota</taxon>
        <taxon>Metazoa</taxon>
        <taxon>Chordata</taxon>
        <taxon>Craniata</taxon>
        <taxon>Vertebrata</taxon>
        <taxon>Euteleostomi</taxon>
        <taxon>Actinopterygii</taxon>
        <taxon>Neopterygii</taxon>
        <taxon>Teleostei</taxon>
        <taxon>Neoteleostei</taxon>
        <taxon>Acanthomorphata</taxon>
        <taxon>Carangaria</taxon>
        <taxon>Carangiformes</taxon>
        <taxon>Carangidae</taxon>
        <taxon>Seriola</taxon>
    </lineage>
</organism>
<dbReference type="Gene3D" id="2.60.40.10">
    <property type="entry name" value="Immunoglobulins"/>
    <property type="match status" value="1"/>
</dbReference>
<keyword evidence="2 9" id="KW-0812">Transmembrane</keyword>
<keyword evidence="3" id="KW-0732">Signal</keyword>
<dbReference type="InterPro" id="IPR013783">
    <property type="entry name" value="Ig-like_fold"/>
</dbReference>
<sequence>MFMDHLLHLLSFTGPFLNYLHLTFLFCLSAVKVIQPYRVVSINGMAQVGCFIEPQPSFHLNQPSNDQRQYPYPNPEEVRVSLLKGLHGTQKLCSSVPNFQDHGETGVEKEEEVQCSVTLSEGAVEVTVSGLKATDTDVYRCGIEVLYPPPYLRLTGNGTLIHVLDNPDCPLEGPETAIAHQGGEEEDDEGDERIAPVSIPVVVLVLLVIVVLIIIIYFQSVQCQQGRREIVRSVHGGPYKVDAVAFSCDDMA</sequence>
<dbReference type="PANTHER" id="PTHR11494">
    <property type="entry name" value="CYTOTOXIC T-LYMPHOCYTE PROTEIN"/>
    <property type="match status" value="1"/>
</dbReference>
<feature type="transmembrane region" description="Helical" evidence="9">
    <location>
        <begin position="197"/>
        <end position="218"/>
    </location>
</feature>
<evidence type="ECO:0000256" key="8">
    <source>
        <dbReference type="ARBA" id="ARBA00023319"/>
    </source>
</evidence>
<evidence type="ECO:0000313" key="10">
    <source>
        <dbReference type="Ensembl" id="ENSSDUP00000021361.1"/>
    </source>
</evidence>
<name>A0A3B4URT0_SERDU</name>
<evidence type="ECO:0000256" key="4">
    <source>
        <dbReference type="ARBA" id="ARBA00022989"/>
    </source>
</evidence>
<dbReference type="InterPro" id="IPR040216">
    <property type="entry name" value="CTLA4/CD28"/>
</dbReference>